<dbReference type="OrthoDB" id="3513901at2"/>
<evidence type="ECO:0000256" key="1">
    <source>
        <dbReference type="SAM" id="SignalP"/>
    </source>
</evidence>
<keyword evidence="1" id="KW-0732">Signal</keyword>
<protein>
    <submittedName>
        <fullName evidence="2">Uncharacterized protein</fullName>
    </submittedName>
</protein>
<sequence length="294" mass="32652">MGIRRVSHTILAVLLVLVAAAPVLAQVRQSLHYNHAWGTFDRATADAVERSAYLREFADFEVRTTTGADGRVWTGRYLRGRETYLEVFGVGDVDGRDGELGAAALALSTERDGEVEDLEDRLRAEGVTPIRFLQTRDFGDGVPVPWFDSVFLTDAHDRFGAWAMEYRGEYLDDPRSEAGPARFPGDVSRERYLPDDYRDKLMRDITLIRFAVTAPDLADVLPLLEAGGLVPKADERGVVVTRGDTTMRFDVVPMGRTGLKHVEFELNRAVARHVVRLGTSTLVVGPGKSAVWTF</sequence>
<evidence type="ECO:0000313" key="3">
    <source>
        <dbReference type="Proteomes" id="UP000199623"/>
    </source>
</evidence>
<keyword evidence="3" id="KW-1185">Reference proteome</keyword>
<dbReference type="STRING" id="200378.SAMN05216553_103395"/>
<dbReference type="Pfam" id="PF19147">
    <property type="entry name" value="DUF5829"/>
    <property type="match status" value="1"/>
</dbReference>
<gene>
    <name evidence="2" type="ORF">SAMN05216553_103395</name>
</gene>
<dbReference type="Proteomes" id="UP000199623">
    <property type="component" value="Unassembled WGS sequence"/>
</dbReference>
<dbReference type="AlphaFoldDB" id="A0A1G7P4G3"/>
<reference evidence="3" key="1">
    <citation type="submission" date="2016-10" db="EMBL/GenBank/DDBJ databases">
        <authorList>
            <person name="Varghese N."/>
            <person name="Submissions S."/>
        </authorList>
    </citation>
    <scope>NUCLEOTIDE SEQUENCE [LARGE SCALE GENOMIC DNA]</scope>
    <source>
        <strain evidence="3">CGMCC 4.3506</strain>
    </source>
</reference>
<feature type="chain" id="PRO_5011472190" evidence="1">
    <location>
        <begin position="26"/>
        <end position="294"/>
    </location>
</feature>
<feature type="signal peptide" evidence="1">
    <location>
        <begin position="1"/>
        <end position="25"/>
    </location>
</feature>
<dbReference type="EMBL" id="FNCC01000003">
    <property type="protein sequence ID" value="SDF81111.1"/>
    <property type="molecule type" value="Genomic_DNA"/>
</dbReference>
<organism evidence="2 3">
    <name type="scientific">Lentzea fradiae</name>
    <dbReference type="NCBI Taxonomy" id="200378"/>
    <lineage>
        <taxon>Bacteria</taxon>
        <taxon>Bacillati</taxon>
        <taxon>Actinomycetota</taxon>
        <taxon>Actinomycetes</taxon>
        <taxon>Pseudonocardiales</taxon>
        <taxon>Pseudonocardiaceae</taxon>
        <taxon>Lentzea</taxon>
    </lineage>
</organism>
<name>A0A1G7P4G3_9PSEU</name>
<accession>A0A1G7P4G3</accession>
<evidence type="ECO:0000313" key="2">
    <source>
        <dbReference type="EMBL" id="SDF81111.1"/>
    </source>
</evidence>
<proteinExistence type="predicted"/>
<dbReference type="RefSeq" id="WP_090047552.1">
    <property type="nucleotide sequence ID" value="NZ_FNCC01000003.1"/>
</dbReference>
<dbReference type="InterPro" id="IPR043869">
    <property type="entry name" value="DUF5829"/>
</dbReference>